<dbReference type="GO" id="GO:0005739">
    <property type="term" value="C:mitochondrion"/>
    <property type="evidence" value="ECO:0007669"/>
    <property type="project" value="TreeGrafter"/>
</dbReference>
<dbReference type="PROSITE" id="PS50011">
    <property type="entry name" value="PROTEIN_KINASE_DOM"/>
    <property type="match status" value="1"/>
</dbReference>
<proteinExistence type="inferred from homology"/>
<dbReference type="AlphaFoldDB" id="A0A6V1W735"/>
<dbReference type="Pfam" id="PF03109">
    <property type="entry name" value="ABC1"/>
    <property type="match status" value="1"/>
</dbReference>
<sequence>MRTGILQLGWKAPKRGLSRNVPFRAMGLLALSHQAVLLQHEPAIPTFYRCELAQLPPPSTIEQVAVPRKPFSLMYRIFRALRRAATLTLLSAPVAVLLPLAYAFRKRYPSLEDALWDYILWAVEKSGPTFIKLAQWASTREDLFPAALTYRFTKLQDDTRPHRWRETERKLVAAYGAGWCSLLEIDDRRPIGSGCIAQVYRGRLAATGEEVAVKVLHPSIRDKVEGDVDLMYFLASCLEAFPRLQYLSVRDTLGEFHKMLIAQMDLRHEETNLERLNEDFRDNAMVLFPRPFPALSREDLLVETFVRGTPILKYLSADEETKKRICDIGAKAVYEMSFVHNFMHGDLHPGNILVVEDADGRGQAKMCFLDAGIVVELGQEDHRNMIKVLGAFIMRDGRKAGELMADQSKLGRCTPRELEVFAAGMQDIVQRSIDDQFFDNIGNYTRTIFSLACSQRVKLESKFISVAMAVKIMEGLVQELNPDIDMVTTAIPFLLKSQMKYGLWSDVTQLRQVYRNVLKIKDEAAAAKRGG</sequence>
<reference evidence="4" key="1">
    <citation type="submission" date="2021-01" db="EMBL/GenBank/DDBJ databases">
        <authorList>
            <person name="Corre E."/>
            <person name="Pelletier E."/>
            <person name="Niang G."/>
            <person name="Scheremetjew M."/>
            <person name="Finn R."/>
            <person name="Kale V."/>
            <person name="Holt S."/>
            <person name="Cochrane G."/>
            <person name="Meng A."/>
            <person name="Brown T."/>
            <person name="Cohen L."/>
        </authorList>
    </citation>
    <scope>NUCLEOTIDE SEQUENCE</scope>
    <source>
        <strain evidence="4">CCMP3107</strain>
    </source>
</reference>
<gene>
    <name evidence="4" type="ORF">HAKA00212_LOCUS24194</name>
</gene>
<dbReference type="InterPro" id="IPR000719">
    <property type="entry name" value="Prot_kinase_dom"/>
</dbReference>
<evidence type="ECO:0000313" key="4">
    <source>
        <dbReference type="EMBL" id="CAE0648107.1"/>
    </source>
</evidence>
<name>A0A6V1W735_HETAK</name>
<evidence type="ECO:0000256" key="1">
    <source>
        <dbReference type="ARBA" id="ARBA00009670"/>
    </source>
</evidence>
<comment type="similarity">
    <text evidence="1">Belongs to the protein kinase superfamily. ADCK protein kinase family.</text>
</comment>
<dbReference type="SUPFAM" id="SSF56112">
    <property type="entry name" value="Protein kinase-like (PK-like)"/>
    <property type="match status" value="1"/>
</dbReference>
<dbReference type="InterPro" id="IPR011009">
    <property type="entry name" value="Kinase-like_dom_sf"/>
</dbReference>
<dbReference type="InterPro" id="IPR044095">
    <property type="entry name" value="ADCK2_dom"/>
</dbReference>
<dbReference type="PANTHER" id="PTHR45890">
    <property type="entry name" value="AARF DOMAIN CONTAINING KINASE 2 (PREDICTED)"/>
    <property type="match status" value="1"/>
</dbReference>
<organism evidence="4">
    <name type="scientific">Heterosigma akashiwo</name>
    <name type="common">Chromophytic alga</name>
    <name type="synonym">Heterosigma carterae</name>
    <dbReference type="NCBI Taxonomy" id="2829"/>
    <lineage>
        <taxon>Eukaryota</taxon>
        <taxon>Sar</taxon>
        <taxon>Stramenopiles</taxon>
        <taxon>Ochrophyta</taxon>
        <taxon>Raphidophyceae</taxon>
        <taxon>Chattonellales</taxon>
        <taxon>Chattonellaceae</taxon>
        <taxon>Heterosigma</taxon>
    </lineage>
</organism>
<dbReference type="GO" id="GO:0005524">
    <property type="term" value="F:ATP binding"/>
    <property type="evidence" value="ECO:0007669"/>
    <property type="project" value="InterPro"/>
</dbReference>
<keyword evidence="2" id="KW-0812">Transmembrane</keyword>
<protein>
    <recommendedName>
        <fullName evidence="3">Protein kinase domain-containing protein</fullName>
    </recommendedName>
</protein>
<dbReference type="GO" id="GO:0004672">
    <property type="term" value="F:protein kinase activity"/>
    <property type="evidence" value="ECO:0007669"/>
    <property type="project" value="InterPro"/>
</dbReference>
<dbReference type="InterPro" id="IPR004147">
    <property type="entry name" value="ABC1_dom"/>
</dbReference>
<evidence type="ECO:0000259" key="3">
    <source>
        <dbReference type="PROSITE" id="PS50011"/>
    </source>
</evidence>
<evidence type="ECO:0000256" key="2">
    <source>
        <dbReference type="SAM" id="Phobius"/>
    </source>
</evidence>
<dbReference type="CDD" id="cd13971">
    <property type="entry name" value="ADCK2-like"/>
    <property type="match status" value="1"/>
</dbReference>
<keyword evidence="2" id="KW-1133">Transmembrane helix</keyword>
<dbReference type="PANTHER" id="PTHR45890:SF1">
    <property type="entry name" value="AARF DOMAIN CONTAINING KINASE 2"/>
    <property type="match status" value="1"/>
</dbReference>
<dbReference type="Gene3D" id="1.10.510.10">
    <property type="entry name" value="Transferase(Phosphotransferase) domain 1"/>
    <property type="match status" value="1"/>
</dbReference>
<feature type="domain" description="Protein kinase" evidence="3">
    <location>
        <begin position="185"/>
        <end position="531"/>
    </location>
</feature>
<dbReference type="InterPro" id="IPR052402">
    <property type="entry name" value="ADCK_kinase"/>
</dbReference>
<accession>A0A6V1W735</accession>
<feature type="transmembrane region" description="Helical" evidence="2">
    <location>
        <begin position="84"/>
        <end position="104"/>
    </location>
</feature>
<dbReference type="EMBL" id="HBIU01055027">
    <property type="protein sequence ID" value="CAE0648107.1"/>
    <property type="molecule type" value="Transcribed_RNA"/>
</dbReference>
<keyword evidence="2" id="KW-0472">Membrane</keyword>